<name>E6VZL3_PSEA9</name>
<dbReference type="CDD" id="cd21109">
    <property type="entry name" value="SPASM"/>
    <property type="match status" value="1"/>
</dbReference>
<dbReference type="SFLD" id="SFLDS00029">
    <property type="entry name" value="Radical_SAM"/>
    <property type="match status" value="1"/>
</dbReference>
<dbReference type="GO" id="GO:0051536">
    <property type="term" value="F:iron-sulfur cluster binding"/>
    <property type="evidence" value="ECO:0007669"/>
    <property type="project" value="UniProtKB-KW"/>
</dbReference>
<dbReference type="HOGENOM" id="CLU_854504_0_0_7"/>
<keyword evidence="6" id="KW-0411">Iron-sulfur</keyword>
<dbReference type="InterPro" id="IPR050377">
    <property type="entry name" value="Radical_SAM_PqqE_MftC-like"/>
</dbReference>
<dbReference type="InterPro" id="IPR013785">
    <property type="entry name" value="Aldolase_TIM"/>
</dbReference>
<dbReference type="Pfam" id="PF13186">
    <property type="entry name" value="SPASM"/>
    <property type="match status" value="1"/>
</dbReference>
<evidence type="ECO:0000256" key="2">
    <source>
        <dbReference type="ARBA" id="ARBA00022485"/>
    </source>
</evidence>
<dbReference type="EMBL" id="CP002431">
    <property type="protein sequence ID" value="ADU61727.1"/>
    <property type="molecule type" value="Genomic_DNA"/>
</dbReference>
<feature type="domain" description="4Fe4S-binding SPASM" evidence="8">
    <location>
        <begin position="223"/>
        <end position="290"/>
    </location>
</feature>
<dbReference type="PANTHER" id="PTHR11228">
    <property type="entry name" value="RADICAL SAM DOMAIN PROTEIN"/>
    <property type="match status" value="1"/>
</dbReference>
<accession>E6VZL3</accession>
<dbReference type="eggNOG" id="COG0535">
    <property type="taxonomic scope" value="Bacteria"/>
</dbReference>
<dbReference type="AlphaFoldDB" id="E6VZL3"/>
<evidence type="ECO:0000256" key="6">
    <source>
        <dbReference type="ARBA" id="ARBA00023014"/>
    </source>
</evidence>
<keyword evidence="4" id="KW-0479">Metal-binding</keyword>
<dbReference type="SFLD" id="SFLDG01387">
    <property type="entry name" value="BtrN-like_SPASM_domain_contain"/>
    <property type="match status" value="1"/>
</dbReference>
<dbReference type="KEGG" id="das:Daes_0710"/>
<dbReference type="Pfam" id="PF04055">
    <property type="entry name" value="Radical_SAM"/>
    <property type="match status" value="1"/>
</dbReference>
<dbReference type="SFLD" id="SFLDG01067">
    <property type="entry name" value="SPASM/twitch_domain_containing"/>
    <property type="match status" value="1"/>
</dbReference>
<protein>
    <submittedName>
        <fullName evidence="9">Radical SAM domain protein</fullName>
    </submittedName>
</protein>
<dbReference type="RefSeq" id="WP_013513658.1">
    <property type="nucleotide sequence ID" value="NC_014844.1"/>
</dbReference>
<dbReference type="InterPro" id="IPR023885">
    <property type="entry name" value="4Fe4S-binding_SPASM_dom"/>
</dbReference>
<sequence>MPLKRKIDAAAVAARMTLAVATNTGNVPADYKSMVLIEPTSVCNLACPLCPTGTKTLERENKFIDMDVFDRILEVTAPVAEGYIINLFGEPTFHPRFSDILAKTSRLPTWLSTNLSYGEEAVREMAHWPHLRVICSVDTLDPEKYSEYRVGGNYDTVMRNLEILSKGQCQVYPQFLVSGDAEDEAAYVAFAKRFDIPVANVLLKAKFQSFRLDETDKPVSGVCHSCYTGIYFNCDGYLVPCCNNVRRELYIHHISEINSIDDIYRGERVRNIRRELVRNKNRFKSCGRCPGLGFWDTKFVEYLQCARSLLPGGGAKRESPQNIAF</sequence>
<keyword evidence="10" id="KW-1185">Reference proteome</keyword>
<reference evidence="9 10" key="2">
    <citation type="journal article" date="2014" name="Genome Announc.">
        <title>Complete Genome Sequence of the Subsurface, Mesophilic Sulfate-Reducing Bacterium Desulfovibrio aespoeensis Aspo-2.</title>
        <authorList>
            <person name="Pedersen K."/>
            <person name="Bengtsson A."/>
            <person name="Edlund J."/>
            <person name="Rabe L."/>
            <person name="Hazen T."/>
            <person name="Chakraborty R."/>
            <person name="Goodwin L."/>
            <person name="Shapiro N."/>
        </authorList>
    </citation>
    <scope>NUCLEOTIDE SEQUENCE [LARGE SCALE GENOMIC DNA]</scope>
    <source>
        <strain evidence="10">ATCC 700646 / DSM 10631 / Aspo-2</strain>
    </source>
</reference>
<dbReference type="CDD" id="cd01335">
    <property type="entry name" value="Radical_SAM"/>
    <property type="match status" value="1"/>
</dbReference>
<dbReference type="InterPro" id="IPR007197">
    <property type="entry name" value="rSAM"/>
</dbReference>
<gene>
    <name evidence="9" type="ordered locus">Daes_0710</name>
</gene>
<dbReference type="Gene3D" id="3.20.20.70">
    <property type="entry name" value="Aldolase class I"/>
    <property type="match status" value="1"/>
</dbReference>
<keyword evidence="3" id="KW-0949">S-adenosyl-L-methionine</keyword>
<comment type="cofactor">
    <cofactor evidence="1">
        <name>[4Fe-4S] cluster</name>
        <dbReference type="ChEBI" id="CHEBI:49883"/>
    </cofactor>
</comment>
<reference evidence="10" key="1">
    <citation type="submission" date="2010-12" db="EMBL/GenBank/DDBJ databases">
        <title>Complete sequence of Desulfovibrio aespoeensis Aspo-2.</title>
        <authorList>
            <consortium name="US DOE Joint Genome Institute"/>
            <person name="Lucas S."/>
            <person name="Copeland A."/>
            <person name="Lapidus A."/>
            <person name="Cheng J.-F."/>
            <person name="Goodwin L."/>
            <person name="Pitluck S."/>
            <person name="Chertkov O."/>
            <person name="Misra M."/>
            <person name="Detter J.C."/>
            <person name="Han C."/>
            <person name="Tapia R."/>
            <person name="Land M."/>
            <person name="Hauser L."/>
            <person name="Kyrpides N."/>
            <person name="Ivanova N."/>
            <person name="Ovchinnikova G."/>
            <person name="Pedersen K."/>
            <person name="Jagevall S."/>
            <person name="Hazen T."/>
            <person name="Woyke T."/>
        </authorList>
    </citation>
    <scope>NUCLEOTIDE SEQUENCE [LARGE SCALE GENOMIC DNA]</scope>
    <source>
        <strain evidence="10">ATCC 700646 / DSM 10631 / Aspo-2</strain>
    </source>
</reference>
<keyword evidence="2" id="KW-0004">4Fe-4S</keyword>
<dbReference type="InterPro" id="IPR034391">
    <property type="entry name" value="AdoMet-like_SPASM_containing"/>
</dbReference>
<evidence type="ECO:0000256" key="5">
    <source>
        <dbReference type="ARBA" id="ARBA00023004"/>
    </source>
</evidence>
<evidence type="ECO:0000313" key="10">
    <source>
        <dbReference type="Proteomes" id="UP000002191"/>
    </source>
</evidence>
<feature type="domain" description="Radical SAM core" evidence="7">
    <location>
        <begin position="37"/>
        <end position="167"/>
    </location>
</feature>
<organism evidence="9 10">
    <name type="scientific">Pseudodesulfovibrio aespoeensis (strain ATCC 700646 / DSM 10631 / Aspo-2)</name>
    <name type="common">Desulfovibrio aespoeensis</name>
    <dbReference type="NCBI Taxonomy" id="643562"/>
    <lineage>
        <taxon>Bacteria</taxon>
        <taxon>Pseudomonadati</taxon>
        <taxon>Thermodesulfobacteriota</taxon>
        <taxon>Desulfovibrionia</taxon>
        <taxon>Desulfovibrionales</taxon>
        <taxon>Desulfovibrionaceae</taxon>
    </lineage>
</organism>
<keyword evidence="5" id="KW-0408">Iron</keyword>
<evidence type="ECO:0000259" key="7">
    <source>
        <dbReference type="Pfam" id="PF04055"/>
    </source>
</evidence>
<dbReference type="OrthoDB" id="9772409at2"/>
<dbReference type="Proteomes" id="UP000002191">
    <property type="component" value="Chromosome"/>
</dbReference>
<evidence type="ECO:0000256" key="4">
    <source>
        <dbReference type="ARBA" id="ARBA00022723"/>
    </source>
</evidence>
<dbReference type="STRING" id="643562.Daes_0710"/>
<evidence type="ECO:0000259" key="8">
    <source>
        <dbReference type="Pfam" id="PF13186"/>
    </source>
</evidence>
<evidence type="ECO:0000256" key="3">
    <source>
        <dbReference type="ARBA" id="ARBA00022691"/>
    </source>
</evidence>
<dbReference type="PANTHER" id="PTHR11228:SF34">
    <property type="entry name" value="TUNGSTEN-CONTAINING ALDEHYDE FERREDOXIN OXIDOREDUCTASE COFACTOR MODIFYING PROTEIN"/>
    <property type="match status" value="1"/>
</dbReference>
<dbReference type="GO" id="GO:0046872">
    <property type="term" value="F:metal ion binding"/>
    <property type="evidence" value="ECO:0007669"/>
    <property type="project" value="UniProtKB-KW"/>
</dbReference>
<dbReference type="InterPro" id="IPR058240">
    <property type="entry name" value="rSAM_sf"/>
</dbReference>
<dbReference type="GO" id="GO:0003824">
    <property type="term" value="F:catalytic activity"/>
    <property type="evidence" value="ECO:0007669"/>
    <property type="project" value="InterPro"/>
</dbReference>
<dbReference type="SUPFAM" id="SSF102114">
    <property type="entry name" value="Radical SAM enzymes"/>
    <property type="match status" value="1"/>
</dbReference>
<evidence type="ECO:0000313" key="9">
    <source>
        <dbReference type="EMBL" id="ADU61727.1"/>
    </source>
</evidence>
<evidence type="ECO:0000256" key="1">
    <source>
        <dbReference type="ARBA" id="ARBA00001966"/>
    </source>
</evidence>
<proteinExistence type="predicted"/>